<dbReference type="InterPro" id="IPR041062">
    <property type="entry name" value="Csm1_B"/>
</dbReference>
<evidence type="ECO:0000313" key="14">
    <source>
        <dbReference type="EMBL" id="ONN28075.1"/>
    </source>
</evidence>
<dbReference type="Gene3D" id="3.30.70.270">
    <property type="match status" value="1"/>
</dbReference>
<evidence type="ECO:0000256" key="6">
    <source>
        <dbReference type="ARBA" id="ARBA00022741"/>
    </source>
</evidence>
<dbReference type="Proteomes" id="UP000242616">
    <property type="component" value="Unassembled WGS sequence"/>
</dbReference>
<dbReference type="PANTHER" id="PTHR36528:SF1">
    <property type="entry name" value="CRISPR SYSTEM SINGLE-STRAND-SPECIFIC DEOXYRIBONUCLEASE CAS10_CSM1 (SUBTYPE III-A)"/>
    <property type="match status" value="1"/>
</dbReference>
<organism evidence="14 15">
    <name type="scientific">Thermosipho affectus</name>
    <dbReference type="NCBI Taxonomy" id="660294"/>
    <lineage>
        <taxon>Bacteria</taxon>
        <taxon>Thermotogati</taxon>
        <taxon>Thermotogota</taxon>
        <taxon>Thermotogae</taxon>
        <taxon>Thermotogales</taxon>
        <taxon>Fervidobacteriaceae</taxon>
        <taxon>Thermosipho</taxon>
    </lineage>
</organism>
<dbReference type="InterPro" id="IPR006674">
    <property type="entry name" value="HD_domain"/>
</dbReference>
<dbReference type="PANTHER" id="PTHR36528">
    <property type="entry name" value="CRISPR SYSTEM SINGLE-STRAND-SPECIFIC DEOXYRIBONUCLEASE CAS10/CSM1 (SUBTYPE III-A)"/>
    <property type="match status" value="1"/>
</dbReference>
<name>A0ABX3IL02_9BACT</name>
<evidence type="ECO:0000256" key="3">
    <source>
        <dbReference type="ARBA" id="ARBA00014333"/>
    </source>
</evidence>
<protein>
    <recommendedName>
        <fullName evidence="3">CRISPR system single-strand-specific deoxyribonuclease Cas10/Csm1 (subtype III-A)</fullName>
    </recommendedName>
    <alternativeName>
        <fullName evidence="12">Cyclic oligoadenylate synthase</fullName>
    </alternativeName>
</protein>
<evidence type="ECO:0000256" key="7">
    <source>
        <dbReference type="ARBA" id="ARBA00022759"/>
    </source>
</evidence>
<dbReference type="InterPro" id="IPR052117">
    <property type="entry name" value="Cas10/Csm1_subtype-III-A"/>
</dbReference>
<dbReference type="InterPro" id="IPR013408">
    <property type="entry name" value="Cas10/Csm1"/>
</dbReference>
<comment type="similarity">
    <text evidence="2">Belongs to the CRISPR-associated Cas10/Csm1 family.</text>
</comment>
<dbReference type="EMBL" id="LBFC01000002">
    <property type="protein sequence ID" value="ONN28075.1"/>
    <property type="molecule type" value="Genomic_DNA"/>
</dbReference>
<dbReference type="InterPro" id="IPR000160">
    <property type="entry name" value="GGDEF_dom"/>
</dbReference>
<keyword evidence="6" id="KW-0547">Nucleotide-binding</keyword>
<dbReference type="Pfam" id="PF22335">
    <property type="entry name" value="Cas10-Cmr2_palm2"/>
    <property type="match status" value="1"/>
</dbReference>
<keyword evidence="5" id="KW-0540">Nuclease</keyword>
<evidence type="ECO:0000256" key="12">
    <source>
        <dbReference type="ARBA" id="ARBA00032922"/>
    </source>
</evidence>
<evidence type="ECO:0000313" key="15">
    <source>
        <dbReference type="Proteomes" id="UP000242616"/>
    </source>
</evidence>
<dbReference type="PROSITE" id="PS50887">
    <property type="entry name" value="GGDEF"/>
    <property type="match status" value="1"/>
</dbReference>
<keyword evidence="11" id="KW-0051">Antiviral defense</keyword>
<dbReference type="InterPro" id="IPR054767">
    <property type="entry name" value="Cas10-Cmr2_palm2"/>
</dbReference>
<comment type="cofactor">
    <cofactor evidence="1">
        <name>a divalent metal cation</name>
        <dbReference type="ChEBI" id="CHEBI:60240"/>
    </cofactor>
</comment>
<keyword evidence="4" id="KW-0808">Transferase</keyword>
<evidence type="ECO:0000256" key="9">
    <source>
        <dbReference type="ARBA" id="ARBA00022839"/>
    </source>
</evidence>
<evidence type="ECO:0000256" key="10">
    <source>
        <dbReference type="ARBA" id="ARBA00022840"/>
    </source>
</evidence>
<evidence type="ECO:0000256" key="5">
    <source>
        <dbReference type="ARBA" id="ARBA00022722"/>
    </source>
</evidence>
<keyword evidence="7" id="KW-0255">Endonuclease</keyword>
<keyword evidence="9" id="KW-0269">Exonuclease</keyword>
<evidence type="ECO:0000256" key="2">
    <source>
        <dbReference type="ARBA" id="ARBA00005700"/>
    </source>
</evidence>
<dbReference type="InterPro" id="IPR043128">
    <property type="entry name" value="Rev_trsase/Diguanyl_cyclase"/>
</dbReference>
<evidence type="ECO:0000256" key="4">
    <source>
        <dbReference type="ARBA" id="ARBA00022679"/>
    </source>
</evidence>
<dbReference type="SUPFAM" id="SSF109604">
    <property type="entry name" value="HD-domain/PDEase-like"/>
    <property type="match status" value="1"/>
</dbReference>
<proteinExistence type="inferred from homology"/>
<comment type="caution">
    <text evidence="14">The sequence shown here is derived from an EMBL/GenBank/DDBJ whole genome shotgun (WGS) entry which is preliminary data.</text>
</comment>
<keyword evidence="10" id="KW-0067">ATP-binding</keyword>
<accession>A0ABX3IL02</accession>
<keyword evidence="15" id="KW-1185">Reference proteome</keyword>
<dbReference type="NCBIfam" id="TIGR02578">
    <property type="entry name" value="cas_TM1811_Csm1"/>
    <property type="match status" value="1"/>
</dbReference>
<evidence type="ECO:0000256" key="11">
    <source>
        <dbReference type="ARBA" id="ARBA00023118"/>
    </source>
</evidence>
<keyword evidence="8" id="KW-0378">Hydrolase</keyword>
<evidence type="ECO:0000256" key="1">
    <source>
        <dbReference type="ARBA" id="ARBA00001968"/>
    </source>
</evidence>
<evidence type="ECO:0000256" key="8">
    <source>
        <dbReference type="ARBA" id="ARBA00022801"/>
    </source>
</evidence>
<gene>
    <name evidence="14" type="ORF">XJ44_00585</name>
</gene>
<sequence>MMELTVEKVFLASIFHDIGKFYQRAEINSLKKIITETYRYSIESSKSYSPRHQEWGAYFYKNSGLPYKNEIEGVILNHHSPINLLSELVQLADHVSANEREDYISSENERVKNMVSTLSLVSLKYNKKNKKYKRVSRLSEFKELIDREEENIKLSYKNLWNEFEEQVKNIVREHKNTEKLDITDPFYEKIYYLLKEYTSNVPSAFFYSEPEISLFSHLSTTAAIAISIFKQYEDGFKNGDINIFKGIKSDKKIMGIVKGDVSGIQNFIYNVSQEHAVKKLRGRSFYVSYLLEIIARYIIYSEKLSISNVIYNGGGHFYLLGPAILIDKLSYYQKKIEENLFKAHGIELTVNLSGEKISLNELSGELFKNISEKVEDKKFRKFESILKKNHEEIFNLKDVSQNLCPYCHRELIGEKCEFCESFAELGDFLTKKNSFKILKTNKKVEKINSYNDIFNLFGYEIKFGDNLKDSYLTVKDKKIDFGRYIYIIKSANYVPKKDDGSIADLETIANNSNGIKKWGVLRGDVDNLGKVFGKGLGDKPPISKKATLSQEIEIFFGKFLEDIVRERFPNSSVIYSGGDDFFILGPWSDLPNLAWEIQKSLRSFSGENKDITVSMAMEFAPAKKYPVYRVALGAGNNLDIAKNYKRNGYEKNAFFNFNKVVGWEEFEEYTLIKEKLESFINKNITRKVLYVLRHFSGENRKIWRLFYYFSRLADRNKEIGKEILGFLDLILRNDNKLYKHIDSITYWVEYETREG</sequence>
<feature type="domain" description="GGDEF" evidence="13">
    <location>
        <begin position="516"/>
        <end position="657"/>
    </location>
</feature>
<evidence type="ECO:0000259" key="13">
    <source>
        <dbReference type="PROSITE" id="PS50887"/>
    </source>
</evidence>
<dbReference type="Pfam" id="PF18211">
    <property type="entry name" value="Csm1_B"/>
    <property type="match status" value="1"/>
</dbReference>
<dbReference type="Pfam" id="PF01966">
    <property type="entry name" value="HD"/>
    <property type="match status" value="1"/>
</dbReference>
<dbReference type="Gene3D" id="1.10.3210.10">
    <property type="entry name" value="Hypothetical protein af1432"/>
    <property type="match status" value="1"/>
</dbReference>
<reference evidence="14 15" key="1">
    <citation type="submission" date="2015-06" db="EMBL/GenBank/DDBJ databases">
        <title>Genome sequencing of Thermotogales isolates from hydrothermal vents.</title>
        <authorList>
            <person name="Haverkamp T.H."/>
            <person name="Kublanov I.V."/>
            <person name="Nesbo C.L."/>
        </authorList>
    </citation>
    <scope>NUCLEOTIDE SEQUENCE [LARGE SCALE GENOMIC DNA]</scope>
    <source>
        <strain evidence="15">ik275mar</strain>
    </source>
</reference>